<dbReference type="AlphaFoldDB" id="A0A1C4XEY1"/>
<keyword evidence="1" id="KW-0812">Transmembrane</keyword>
<evidence type="ECO:0000256" key="1">
    <source>
        <dbReference type="SAM" id="Phobius"/>
    </source>
</evidence>
<dbReference type="Proteomes" id="UP000198224">
    <property type="component" value="Chromosome I"/>
</dbReference>
<keyword evidence="1" id="KW-1133">Transmembrane helix</keyword>
<keyword evidence="1" id="KW-0472">Membrane</keyword>
<reference evidence="3" key="1">
    <citation type="submission" date="2016-06" db="EMBL/GenBank/DDBJ databases">
        <authorList>
            <person name="Varghese N."/>
            <person name="Submissions Spin"/>
        </authorList>
    </citation>
    <scope>NUCLEOTIDE SEQUENCE [LARGE SCALE GENOMIC DNA]</scope>
    <source>
        <strain evidence="3">DSM 45160</strain>
    </source>
</reference>
<feature type="transmembrane region" description="Helical" evidence="1">
    <location>
        <begin position="108"/>
        <end position="129"/>
    </location>
</feature>
<name>A0A1C4XEY1_9ACTN</name>
<dbReference type="EMBL" id="LT607409">
    <property type="protein sequence ID" value="SCF06934.1"/>
    <property type="molecule type" value="Genomic_DNA"/>
</dbReference>
<gene>
    <name evidence="2" type="ORF">GA0070612_3521</name>
</gene>
<evidence type="ECO:0000313" key="2">
    <source>
        <dbReference type="EMBL" id="SCF06934.1"/>
    </source>
</evidence>
<keyword evidence="3" id="KW-1185">Reference proteome</keyword>
<evidence type="ECO:0000313" key="3">
    <source>
        <dbReference type="Proteomes" id="UP000198224"/>
    </source>
</evidence>
<proteinExistence type="predicted"/>
<protein>
    <submittedName>
        <fullName evidence="2">Uncharacterized protein</fullName>
    </submittedName>
</protein>
<accession>A0A1C4XEY1</accession>
<organism evidence="2 3">
    <name type="scientific">Micromonospora chokoriensis</name>
    <dbReference type="NCBI Taxonomy" id="356851"/>
    <lineage>
        <taxon>Bacteria</taxon>
        <taxon>Bacillati</taxon>
        <taxon>Actinomycetota</taxon>
        <taxon>Actinomycetes</taxon>
        <taxon>Micromonosporales</taxon>
        <taxon>Micromonosporaceae</taxon>
        <taxon>Micromonospora</taxon>
    </lineage>
</organism>
<sequence length="152" mass="16056">MRAVRLLLLVLGVAAAAYGGWLLRPQLDTTVPWLIGGPVLHDLLVAPLVGLVGLGLGRLVANRLRLAWITAGLMGSATLLLIAVPLLWRPPSAPPNPGLPDRDYPLGLATGLAVLWAVVAIVLVVDAIVGHRDPARRTDQPADPTERTPPHV</sequence>
<dbReference type="RefSeq" id="WP_088988874.1">
    <property type="nucleotide sequence ID" value="NZ_LT607409.1"/>
</dbReference>
<feature type="transmembrane region" description="Helical" evidence="1">
    <location>
        <begin position="43"/>
        <end position="61"/>
    </location>
</feature>
<feature type="transmembrane region" description="Helical" evidence="1">
    <location>
        <begin position="68"/>
        <end position="88"/>
    </location>
</feature>